<dbReference type="InterPro" id="IPR001031">
    <property type="entry name" value="Thioesterase"/>
</dbReference>
<protein>
    <recommendedName>
        <fullName evidence="11">Polyketide synthase</fullName>
    </recommendedName>
</protein>
<dbReference type="InterPro" id="IPR029058">
    <property type="entry name" value="AB_hydrolase_fold"/>
</dbReference>
<dbReference type="Proteomes" id="UP001590951">
    <property type="component" value="Unassembled WGS sequence"/>
</dbReference>
<keyword evidence="2" id="KW-0597">Phosphoprotein</keyword>
<dbReference type="InterPro" id="IPR049551">
    <property type="entry name" value="PKS_DH_C"/>
</dbReference>
<dbReference type="InterPro" id="IPR020806">
    <property type="entry name" value="PKS_PP-bd"/>
</dbReference>
<evidence type="ECO:0000259" key="8">
    <source>
        <dbReference type="PROSITE" id="PS52019"/>
    </source>
</evidence>
<dbReference type="InterPro" id="IPR049900">
    <property type="entry name" value="PKS_mFAS_DH"/>
</dbReference>
<feature type="region of interest" description="Disordered" evidence="5">
    <location>
        <begin position="1612"/>
        <end position="1644"/>
    </location>
</feature>
<accession>A0ABR4BFZ5</accession>
<dbReference type="SMART" id="SM00827">
    <property type="entry name" value="PKS_AT"/>
    <property type="match status" value="1"/>
</dbReference>
<dbReference type="PROSITE" id="PS50075">
    <property type="entry name" value="CARRIER"/>
    <property type="match status" value="2"/>
</dbReference>
<dbReference type="SUPFAM" id="SSF52151">
    <property type="entry name" value="FabD/lysophospholipase-like"/>
    <property type="match status" value="1"/>
</dbReference>
<dbReference type="PROSITE" id="PS00606">
    <property type="entry name" value="KS3_1"/>
    <property type="match status" value="1"/>
</dbReference>
<dbReference type="Pfam" id="PF14765">
    <property type="entry name" value="PS-DH"/>
    <property type="match status" value="1"/>
</dbReference>
<dbReference type="InterPro" id="IPR036736">
    <property type="entry name" value="ACP-like_sf"/>
</dbReference>
<reference evidence="9 10" key="1">
    <citation type="submission" date="2024-09" db="EMBL/GenBank/DDBJ databases">
        <title>Rethinking Asexuality: The Enigmatic Case of Functional Sexual Genes in Lepraria (Stereocaulaceae).</title>
        <authorList>
            <person name="Doellman M."/>
            <person name="Sun Y."/>
            <person name="Barcenas-Pena A."/>
            <person name="Lumbsch H.T."/>
            <person name="Grewe F."/>
        </authorList>
    </citation>
    <scope>NUCLEOTIDE SEQUENCE [LARGE SCALE GENOMIC DNA]</scope>
    <source>
        <strain evidence="9 10">Grewe 0041</strain>
    </source>
</reference>
<feature type="domain" description="Carrier" evidence="6">
    <location>
        <begin position="1743"/>
        <end position="1820"/>
    </location>
</feature>
<dbReference type="SUPFAM" id="SSF47336">
    <property type="entry name" value="ACP-like"/>
    <property type="match status" value="2"/>
</dbReference>
<dbReference type="InterPro" id="IPR050091">
    <property type="entry name" value="PKS_NRPS_Biosynth_Enz"/>
</dbReference>
<comment type="caution">
    <text evidence="9">The sequence shown here is derived from an EMBL/GenBank/DDBJ whole genome shotgun (WGS) entry which is preliminary data.</text>
</comment>
<dbReference type="PROSITE" id="PS52004">
    <property type="entry name" value="KS3_2"/>
    <property type="match status" value="1"/>
</dbReference>
<dbReference type="SMART" id="SM00825">
    <property type="entry name" value="PKS_KS"/>
    <property type="match status" value="1"/>
</dbReference>
<dbReference type="EMBL" id="JBHFEH010000007">
    <property type="protein sequence ID" value="KAL2056741.1"/>
    <property type="molecule type" value="Genomic_DNA"/>
</dbReference>
<evidence type="ECO:0000256" key="4">
    <source>
        <dbReference type="PROSITE-ProRule" id="PRU01363"/>
    </source>
</evidence>
<keyword evidence="3" id="KW-0808">Transferase</keyword>
<gene>
    <name evidence="9" type="ORF">ABVK25_003136</name>
</gene>
<evidence type="ECO:0000313" key="10">
    <source>
        <dbReference type="Proteomes" id="UP001590951"/>
    </source>
</evidence>
<dbReference type="SUPFAM" id="SSF55048">
    <property type="entry name" value="Probable ACP-binding domain of malonyl-CoA ACP transacylase"/>
    <property type="match status" value="1"/>
</dbReference>
<evidence type="ECO:0000256" key="5">
    <source>
        <dbReference type="SAM" id="MobiDB-lite"/>
    </source>
</evidence>
<dbReference type="InterPro" id="IPR042104">
    <property type="entry name" value="PKS_dehydratase_sf"/>
</dbReference>
<keyword evidence="1" id="KW-0596">Phosphopantetheine</keyword>
<dbReference type="InterPro" id="IPR018201">
    <property type="entry name" value="Ketoacyl_synth_AS"/>
</dbReference>
<dbReference type="PROSITE" id="PS00012">
    <property type="entry name" value="PHOSPHOPANTETHEINE"/>
    <property type="match status" value="1"/>
</dbReference>
<dbReference type="InterPro" id="IPR030918">
    <property type="entry name" value="PT_fungal_PKS"/>
</dbReference>
<dbReference type="Gene3D" id="1.10.1200.10">
    <property type="entry name" value="ACP-like"/>
    <property type="match status" value="2"/>
</dbReference>
<dbReference type="SUPFAM" id="SSF53901">
    <property type="entry name" value="Thiolase-like"/>
    <property type="match status" value="1"/>
</dbReference>
<dbReference type="SUPFAM" id="SSF53474">
    <property type="entry name" value="alpha/beta-Hydrolases"/>
    <property type="match status" value="1"/>
</dbReference>
<evidence type="ECO:0000259" key="7">
    <source>
        <dbReference type="PROSITE" id="PS52004"/>
    </source>
</evidence>
<dbReference type="Pfam" id="PF02801">
    <property type="entry name" value="Ketoacyl-synt_C"/>
    <property type="match status" value="1"/>
</dbReference>
<dbReference type="InterPro" id="IPR014031">
    <property type="entry name" value="Ketoacyl_synth_C"/>
</dbReference>
<sequence>MSISQRSINFFGDGSQDTQTPLSQILLSQKDGSLLASFLNHVSAALQEEYKKIPTADREGIPSFHNLNCLVRQPGDQSRPHPALHPTELVLVHLACFIAAYEKRPQEPYPAADQNIVVGLCFGEISAAAVSLAKSLIELLPLAVEAVRVTFRAGLVIATTGSELEHPRASNESWSVSVSRDSGLADGNNLEGACRQIGIPQRNRAYITALSPKTVTIGGPPSTLNTLINHLERNPKSSSRNRPHRVQVYAPYHAPHLYSRDSVAAILKGLPSLNDTFHTNEWARRPQTLIGAATGEYYFATSKRDLLEQVLYNVLAQPIYWEKVLQGCNSAVGTFEKLEWAVRPFGPGPAAQNLASNLRTEARADVIFDESFGSSASQTAASKKLPLAIIGMAGRFPSAANHDALWKALEQGLDCHRVIPTDRFDPETHLSKARYGCFIDEPGAFDARFFNLSPREAMQTDPGQRLALATAYEALEMSGYVPNRTPSTQLDRIGTFYGQTSDEYKEQNMAQDVGTFFIPGGIRAFGPGRINFHFKFGGPAYSVDTACSSSLVALNMACNSIWSNECDTALAGGMNIVTGANNYEGLSAGHFLSETGGCKTYDDTADGYCRGEAVGSVVVKRLDAAQADNDNILATILSTATNYPAESVSITHPHGPAQETLYREVLNQAGIRPFDVDYIEMHGTGTQAGDAVEMSSISNVFAPALPARPADQPLFVGATKANLGHGEAASGVTALINTLLVLRNQKLPPHVGIKHAINHTFPDLEKRKILIPREVTAFPSPQPQRRRRLLVNNFSAAGGNTALVLEEPIGYSRGAANDPRPDHVVNVTAKTSTALRKNTQNLIDYLESNDEVRLTDLSYTSTARRIQHPLQTSVVASTVGQLKERLASSLEKAYFKAPAKCSSIVFAFTGQGSLYSSLGKDLYELSSQFRGDLVRFDRISQAHGFPSFLSVIDGSADDIYALRPAQTQLAITATQMALFRLWASWGIRPDAVIGHSLGEYAALYAAEVLTASDTLHLVGRRATILETSCTMQTHSMLAVHATVEAAKQALGPGSKDMEVACVNGPEDIVLSGSVNTIEEADQKFKANGTKSTILKVPFAFHSSQVDPILDPFEEAASAVSFMKPKIPVASPLLRSVVRESGIISPSYLRRHAREPVDFRGALKESEAEGLTPAESVWLEVGPHPLCLSMVKATLGGNIRGIATLRNNENPWTTACKSLSLLYTLGLDVTWKEYHRDFEAEQRLLILPTYAFDEKNYWIEYKNDWLLNRGAIQDSPKPALESGPATTTVQRLVSQDVKESKISMVFETDLATPAMHAVIIGHLINGTGLCPASVYADMALTVADYIRREHQVQVPATGINIVDMEIPKPITISKSRPEKPQLVRISAHADLNSGQVDIEYSKYSAETKKTDPGAKCVVEFGDAHRWLDQWARTAYLVQKRIDALENGVQQGSTHKIFRGMAYKLFAGLVHYEPKYQGMQKVLLDSEELESTAVLKLYDGNDAGKFFCSPFWIDSFAHLAGFVMNANDAVDSSKSVYISHGWGSMRFAETIDPKKPYRVHVKMQPFGKAMVAGDMSIFQSETMVGMIGDLKFQQVPRQLLDSMLPSAALPQPKAQAYSSAPQLKPDPKKRTSTPTTPAPPRDSASRKVFDIIAEEIGMPVGDLSDDSEFSELGVDSLLSLTILSKLRETLQMDIPQSMFQDCPTVGHLRAHLQALDGSDDDSSTIAGTPSSGAETPEPVDDPEPVVANDTISIVRSTIAEQIGIEVEELLATDDLSSFGVDSLMSLSILGALREKTGLTIHRDVISENTSLGDLEKTLSPSSPTPIQPKESSNLQSKSNTKPKAALSFLLQGNPKTTSKSIFLFPDGSGSATSYEKLPEISPSVCIYGLNSPFLRATEEYTTSIAEIAAIWVSEIRQRQPKGPYILAGWSAGGYYAYEATKQLVEAGEKVESLILIDSPCRLVFEPIPMDLLDYLSKNGLMGADPEKATPAWLVEHFSSTIKAVEKYTPTAIKASKAPKTYVIWASEGVVEDLEGLENELDLGVKVTRFMLQRKDAEGAQGGERLVGKERLEVAWTKGTHFTLVQPPNCGSLSRLIGDTVTEDASKRNGTWQKA</sequence>
<dbReference type="Gene3D" id="3.40.366.10">
    <property type="entry name" value="Malonyl-Coenzyme A Acyl Carrier Protein, domain 2"/>
    <property type="match status" value="2"/>
</dbReference>
<feature type="compositionally biased region" description="Polar residues" evidence="5">
    <location>
        <begin position="1827"/>
        <end position="1837"/>
    </location>
</feature>
<dbReference type="InterPro" id="IPR032088">
    <property type="entry name" value="SAT"/>
</dbReference>
<dbReference type="Gene3D" id="3.40.50.1820">
    <property type="entry name" value="alpha/beta hydrolase"/>
    <property type="match status" value="1"/>
</dbReference>
<dbReference type="Pfam" id="PF00698">
    <property type="entry name" value="Acyl_transf_1"/>
    <property type="match status" value="1"/>
</dbReference>
<dbReference type="InterPro" id="IPR016035">
    <property type="entry name" value="Acyl_Trfase/lysoPLipase"/>
</dbReference>
<dbReference type="InterPro" id="IPR014030">
    <property type="entry name" value="Ketoacyl_synth_N"/>
</dbReference>
<dbReference type="InterPro" id="IPR020841">
    <property type="entry name" value="PKS_Beta-ketoAc_synthase_dom"/>
</dbReference>
<dbReference type="InterPro" id="IPR009081">
    <property type="entry name" value="PP-bd_ACP"/>
</dbReference>
<evidence type="ECO:0008006" key="11">
    <source>
        <dbReference type="Google" id="ProtNLM"/>
    </source>
</evidence>
<feature type="compositionally biased region" description="Polar residues" evidence="5">
    <location>
        <begin position="1721"/>
        <end position="1731"/>
    </location>
</feature>
<feature type="region of interest" description="Disordered" evidence="5">
    <location>
        <begin position="1714"/>
        <end position="1743"/>
    </location>
</feature>
<dbReference type="Pfam" id="PF22621">
    <property type="entry name" value="CurL-like_PKS_C"/>
    <property type="match status" value="1"/>
</dbReference>
<dbReference type="InterPro" id="IPR001227">
    <property type="entry name" value="Ac_transferase_dom_sf"/>
</dbReference>
<dbReference type="Pfam" id="PF00109">
    <property type="entry name" value="ketoacyl-synt"/>
    <property type="match status" value="1"/>
</dbReference>
<evidence type="ECO:0000256" key="2">
    <source>
        <dbReference type="ARBA" id="ARBA00022553"/>
    </source>
</evidence>
<feature type="region of interest" description="C-terminal hotdog fold" evidence="4">
    <location>
        <begin position="1452"/>
        <end position="1599"/>
    </location>
</feature>
<dbReference type="Pfam" id="PF00550">
    <property type="entry name" value="PP-binding"/>
    <property type="match status" value="2"/>
</dbReference>
<keyword evidence="10" id="KW-1185">Reference proteome</keyword>
<proteinExistence type="predicted"/>
<dbReference type="PANTHER" id="PTHR43775:SF37">
    <property type="entry name" value="SI:DKEY-61P9.11"/>
    <property type="match status" value="1"/>
</dbReference>
<feature type="domain" description="Ketosynthase family 3 (KS3)" evidence="7">
    <location>
        <begin position="384"/>
        <end position="807"/>
    </location>
</feature>
<feature type="region of interest" description="N-terminal hotdog fold" evidence="4">
    <location>
        <begin position="1289"/>
        <end position="1429"/>
    </location>
</feature>
<evidence type="ECO:0000313" key="9">
    <source>
        <dbReference type="EMBL" id="KAL2056741.1"/>
    </source>
</evidence>
<feature type="domain" description="Carrier" evidence="6">
    <location>
        <begin position="1637"/>
        <end position="1714"/>
    </location>
</feature>
<dbReference type="InterPro" id="IPR014043">
    <property type="entry name" value="Acyl_transferase_dom"/>
</dbReference>
<evidence type="ECO:0000256" key="1">
    <source>
        <dbReference type="ARBA" id="ARBA00022450"/>
    </source>
</evidence>
<feature type="domain" description="PKS/mFAS DH" evidence="8">
    <location>
        <begin position="1289"/>
        <end position="1599"/>
    </location>
</feature>
<feature type="active site" description="Proton acceptor; for dehydratase activity" evidence="4">
    <location>
        <position position="1321"/>
    </location>
</feature>
<dbReference type="InterPro" id="IPR016039">
    <property type="entry name" value="Thiolase-like"/>
</dbReference>
<feature type="active site" description="Proton donor; for dehydratase activity" evidence="4">
    <location>
        <position position="1512"/>
    </location>
</feature>
<dbReference type="InterPro" id="IPR006162">
    <property type="entry name" value="Ppantetheine_attach_site"/>
</dbReference>
<dbReference type="Gene3D" id="3.10.129.110">
    <property type="entry name" value="Polyketide synthase dehydratase"/>
    <property type="match status" value="1"/>
</dbReference>
<name>A0ABR4BFZ5_9LECA</name>
<dbReference type="NCBIfam" id="TIGR04532">
    <property type="entry name" value="PT_fungal_PKS"/>
    <property type="match status" value="1"/>
</dbReference>
<dbReference type="PANTHER" id="PTHR43775">
    <property type="entry name" value="FATTY ACID SYNTHASE"/>
    <property type="match status" value="1"/>
</dbReference>
<evidence type="ECO:0000259" key="6">
    <source>
        <dbReference type="PROSITE" id="PS50075"/>
    </source>
</evidence>
<evidence type="ECO:0000256" key="3">
    <source>
        <dbReference type="ARBA" id="ARBA00022679"/>
    </source>
</evidence>
<dbReference type="Pfam" id="PF00975">
    <property type="entry name" value="Thioesterase"/>
    <property type="match status" value="1"/>
</dbReference>
<dbReference type="SMART" id="SM00823">
    <property type="entry name" value="PKS_PP"/>
    <property type="match status" value="2"/>
</dbReference>
<dbReference type="CDD" id="cd00833">
    <property type="entry name" value="PKS"/>
    <property type="match status" value="1"/>
</dbReference>
<organism evidence="9 10">
    <name type="scientific">Lepraria finkii</name>
    <dbReference type="NCBI Taxonomy" id="1340010"/>
    <lineage>
        <taxon>Eukaryota</taxon>
        <taxon>Fungi</taxon>
        <taxon>Dikarya</taxon>
        <taxon>Ascomycota</taxon>
        <taxon>Pezizomycotina</taxon>
        <taxon>Lecanoromycetes</taxon>
        <taxon>OSLEUM clade</taxon>
        <taxon>Lecanoromycetidae</taxon>
        <taxon>Lecanorales</taxon>
        <taxon>Lecanorineae</taxon>
        <taxon>Stereocaulaceae</taxon>
        <taxon>Lepraria</taxon>
    </lineage>
</organism>
<feature type="region of interest" description="Disordered" evidence="5">
    <location>
        <begin position="1809"/>
        <end position="1837"/>
    </location>
</feature>
<dbReference type="Gene3D" id="3.40.47.10">
    <property type="match status" value="1"/>
</dbReference>
<dbReference type="PROSITE" id="PS52019">
    <property type="entry name" value="PKS_MFAS_DH"/>
    <property type="match status" value="1"/>
</dbReference>
<dbReference type="Pfam" id="PF16073">
    <property type="entry name" value="SAT"/>
    <property type="match status" value="1"/>
</dbReference>
<dbReference type="InterPro" id="IPR016036">
    <property type="entry name" value="Malonyl_transacylase_ACP-bd"/>
</dbReference>
<dbReference type="Gene3D" id="3.30.70.3290">
    <property type="match status" value="1"/>
</dbReference>